<feature type="domain" description="Protein export membrane protein SecD/SecF C-terminal" evidence="11">
    <location>
        <begin position="393"/>
        <end position="561"/>
    </location>
</feature>
<dbReference type="Pfam" id="PF22599">
    <property type="entry name" value="SecDF_P1_head"/>
    <property type="match status" value="1"/>
</dbReference>
<dbReference type="PANTHER" id="PTHR30081">
    <property type="entry name" value="PROTEIN-EXPORT MEMBRANE PROTEIN SEC"/>
    <property type="match status" value="1"/>
</dbReference>
<keyword evidence="5 9" id="KW-0653">Protein transport</keyword>
<dbReference type="InterPro" id="IPR055344">
    <property type="entry name" value="SecD_SecF_C_bact"/>
</dbReference>
<dbReference type="Gene3D" id="3.30.70.3400">
    <property type="match status" value="1"/>
</dbReference>
<keyword evidence="6 9" id="KW-1133">Transmembrane helix</keyword>
<feature type="transmembrane region" description="Helical" evidence="9">
    <location>
        <begin position="462"/>
        <end position="483"/>
    </location>
</feature>
<dbReference type="NCBIfam" id="TIGR00916">
    <property type="entry name" value="2A0604s01"/>
    <property type="match status" value="2"/>
</dbReference>
<comment type="subcellular location">
    <subcellularLocation>
        <location evidence="1 9">Cell membrane</location>
        <topology evidence="1 9">Multi-pass membrane protein</topology>
    </subcellularLocation>
</comment>
<dbReference type="InterPro" id="IPR054384">
    <property type="entry name" value="SecDF_P1_head"/>
</dbReference>
<sequence>MKPEVKLRLGIVVAVTLVALWLIWPTFHYFLAVSGKVSATPEEIEALRKKSVPLGLDLQGGVDVLLEVDEAKLRNQKVQRYADEIANAFKQESPPIDATVEISSGTESIVLTLNKVEQRRAADVILKRFQQQGIFPDYDEAKLEVGKPVELAINRELLQQDILKTVDSALKVIRDRVDKLGVTQPVVVKQGVNRIRVQLPGEKDPEMVVKTIIRPAQLEFRAVRAATQPIVDSDGRERYPDDSASYIDIMTGKPLPGKQIPAGYEVRPMKIQKRNPQTGELTTEERYILVKQKVELTGEFLADSWVSTDPTKFYQPVVHLEFKPEGAKRFEQVTRQYEHKPLAVLLDGVVYTAPNINQVISEGSCIIEGAFDLEEAHNLSLILKAGALPAELVTKEKRIVEATLGADSIRASVYALAVGSVIVAAYMIAYYGVAGLIADIALLINVLLIFAFMKLANATLTLSGIGGILLTVGMAVDANILIYERIREELRSGKALKMAIHLGFGRAFSVIFDANLTTLISGLTLLQFGAGSVKGFALSLNIGILATLFTGLFCTHAIVDAWFSLHKSFSIGRFEWLRPGIYLDFLKWRKLSYLWSGALFLASALYILPFKPFPGSNWGVDFEGGLLTDIQVSKPMTVQQIQGPFSDWRVQKVAGENMFLVRMKFVSAGQDQIPATQAEVVKRLNQTIGEGNYRILGSESVSNEVGSEFTRTAIIACIIASIGILVYLWFRFELLFGVAAVVALFHDLIITYGVFNMLGDLGWAGEVTLDVVAALLVILGYSVNDTIIIFDRVRENMKLHPAMPLKDLINRSISESLNRTVNTVGTVIVVLVVMLLLGGKGLHDFALVLLIGVIKGTYSSSFVASPLLFDLHNYMKRRQEKARRRAREQRVALVGQ</sequence>
<organism evidence="14 15">
    <name type="scientific">Sumerlaea chitinivorans</name>
    <dbReference type="NCBI Taxonomy" id="2250252"/>
    <lineage>
        <taxon>Bacteria</taxon>
        <taxon>Candidatus Sumerlaeota</taxon>
        <taxon>Candidatus Sumerlaeia</taxon>
        <taxon>Candidatus Sumerlaeales</taxon>
        <taxon>Candidatus Sumerlaeaceae</taxon>
        <taxon>Candidatus Sumerlaea</taxon>
    </lineage>
</organism>
<feature type="transmembrane region" description="Helical" evidence="9">
    <location>
        <begin position="820"/>
        <end position="839"/>
    </location>
</feature>
<feature type="transmembrane region" description="Helical" evidence="9">
    <location>
        <begin position="542"/>
        <end position="563"/>
    </location>
</feature>
<dbReference type="GO" id="GO:0065002">
    <property type="term" value="P:intracellular protein transmembrane transport"/>
    <property type="evidence" value="ECO:0007669"/>
    <property type="project" value="UniProtKB-UniRule"/>
</dbReference>
<dbReference type="InterPro" id="IPR005791">
    <property type="entry name" value="SecD"/>
</dbReference>
<dbReference type="HAMAP" id="MF_01464_B">
    <property type="entry name" value="SecF_B"/>
    <property type="match status" value="1"/>
</dbReference>
<dbReference type="GO" id="GO:0006605">
    <property type="term" value="P:protein targeting"/>
    <property type="evidence" value="ECO:0007669"/>
    <property type="project" value="UniProtKB-UniRule"/>
</dbReference>
<feature type="transmembrane region" description="Helical" evidence="9">
    <location>
        <begin position="591"/>
        <end position="608"/>
    </location>
</feature>
<dbReference type="Proteomes" id="UP000262583">
    <property type="component" value="Chromosome"/>
</dbReference>
<feature type="transmembrane region" description="Helical" evidence="9">
    <location>
        <begin position="411"/>
        <end position="429"/>
    </location>
</feature>
<feature type="transmembrane region" description="Helical" evidence="9">
    <location>
        <begin position="735"/>
        <end position="755"/>
    </location>
</feature>
<feature type="transmembrane region" description="Helical" evidence="9">
    <location>
        <begin position="504"/>
        <end position="530"/>
    </location>
</feature>
<evidence type="ECO:0000256" key="3">
    <source>
        <dbReference type="ARBA" id="ARBA00022475"/>
    </source>
</evidence>
<comment type="similarity">
    <text evidence="10">Belongs to the SecD/SecF family. SecF subfamily.</text>
</comment>
<evidence type="ECO:0000256" key="7">
    <source>
        <dbReference type="ARBA" id="ARBA00023010"/>
    </source>
</evidence>
<dbReference type="InterPro" id="IPR022813">
    <property type="entry name" value="SecD/SecF_arch_bac"/>
</dbReference>
<dbReference type="GO" id="GO:0005886">
    <property type="term" value="C:plasma membrane"/>
    <property type="evidence" value="ECO:0007669"/>
    <property type="project" value="UniProtKB-SubCell"/>
</dbReference>
<dbReference type="InterPro" id="IPR048631">
    <property type="entry name" value="SecD_1st"/>
</dbReference>
<dbReference type="SUPFAM" id="SSF82866">
    <property type="entry name" value="Multidrug efflux transporter AcrB transmembrane domain"/>
    <property type="match status" value="2"/>
</dbReference>
<keyword evidence="3 9" id="KW-1003">Cell membrane</keyword>
<evidence type="ECO:0000256" key="8">
    <source>
        <dbReference type="ARBA" id="ARBA00023136"/>
    </source>
</evidence>
<dbReference type="Pfam" id="PF02355">
    <property type="entry name" value="SecD_SecF_C"/>
    <property type="match status" value="2"/>
</dbReference>
<dbReference type="GO" id="GO:0015450">
    <property type="term" value="F:protein-transporting ATPase activity"/>
    <property type="evidence" value="ECO:0007669"/>
    <property type="project" value="InterPro"/>
</dbReference>
<accession>A0A2Z4YAF1</accession>
<dbReference type="Pfam" id="PF07549">
    <property type="entry name" value="Sec_GG"/>
    <property type="match status" value="1"/>
</dbReference>
<dbReference type="InterPro" id="IPR022645">
    <property type="entry name" value="SecD/SecF_bac"/>
</dbReference>
<evidence type="ECO:0000256" key="6">
    <source>
        <dbReference type="ARBA" id="ARBA00022989"/>
    </source>
</evidence>
<evidence type="ECO:0000259" key="13">
    <source>
        <dbReference type="Pfam" id="PF22599"/>
    </source>
</evidence>
<dbReference type="Pfam" id="PF21760">
    <property type="entry name" value="SecD_1st"/>
    <property type="match status" value="1"/>
</dbReference>
<feature type="transmembrane region" description="Helical" evidence="9">
    <location>
        <begin position="709"/>
        <end position="730"/>
    </location>
</feature>
<keyword evidence="2 9" id="KW-0813">Transport</keyword>
<comment type="subunit">
    <text evidence="9">Forms a complex with SecF. Part of the essential Sec protein translocation apparatus which comprises SecA, SecYEG and auxiliary proteins SecDF. Other proteins may also be involved.</text>
</comment>
<evidence type="ECO:0000259" key="12">
    <source>
        <dbReference type="Pfam" id="PF21760"/>
    </source>
</evidence>
<evidence type="ECO:0000256" key="1">
    <source>
        <dbReference type="ARBA" id="ARBA00004651"/>
    </source>
</evidence>
<comment type="caution">
    <text evidence="9">Lacks conserved residue(s) required for the propagation of feature annotation.</text>
</comment>
<comment type="similarity">
    <text evidence="9">Belongs to the SecD/SecF family. SecD subfamily.</text>
</comment>
<feature type="transmembrane region" description="Helical" evidence="9">
    <location>
        <begin position="7"/>
        <end position="24"/>
    </location>
</feature>
<dbReference type="AlphaFoldDB" id="A0A2Z4YAF1"/>
<dbReference type="HAMAP" id="MF_01463_B">
    <property type="entry name" value="SecD_B"/>
    <property type="match status" value="1"/>
</dbReference>
<keyword evidence="7 9" id="KW-0811">Translocation</keyword>
<evidence type="ECO:0000313" key="15">
    <source>
        <dbReference type="Proteomes" id="UP000262583"/>
    </source>
</evidence>
<feature type="domain" description="Protein translocase subunit SecDF P1" evidence="12">
    <location>
        <begin position="166"/>
        <end position="224"/>
    </location>
</feature>
<dbReference type="InterPro" id="IPR005665">
    <property type="entry name" value="SecF_bac"/>
</dbReference>
<feature type="domain" description="Protein export membrane protein SecD/SecF C-terminal" evidence="11">
    <location>
        <begin position="682"/>
        <end position="872"/>
    </location>
</feature>
<name>A0A2Z4YAF1_SUMC1</name>
<dbReference type="EMBL" id="CP030759">
    <property type="protein sequence ID" value="AXA37403.1"/>
    <property type="molecule type" value="Genomic_DNA"/>
</dbReference>
<keyword evidence="8 9" id="KW-0472">Membrane</keyword>
<comment type="function">
    <text evidence="9">Part of the Sec protein translocase complex. Interacts with the SecYEG preprotein conducting channel. SecDF uses the proton motive force (PMF) to complete protein translocation after the ATP-dependent function of SecA.</text>
</comment>
<feature type="transmembrane region" description="Helical" evidence="9">
    <location>
        <begin position="436"/>
        <end position="456"/>
    </location>
</feature>
<dbReference type="Gene3D" id="1.20.1640.10">
    <property type="entry name" value="Multidrug efflux transporter AcrB transmembrane domain"/>
    <property type="match status" value="2"/>
</dbReference>
<protein>
    <recommendedName>
        <fullName evidence="9 10">Multifunctional fusion protein</fullName>
    </recommendedName>
    <domain>
        <recommendedName>
            <fullName evidence="9">Protein translocase subunit SecD</fullName>
        </recommendedName>
    </domain>
    <domain>
        <recommendedName>
            <fullName evidence="10">Protein-export membrane protein SecF</fullName>
        </recommendedName>
    </domain>
</protein>
<dbReference type="InterPro" id="IPR048634">
    <property type="entry name" value="SecD_SecF_C"/>
</dbReference>
<keyword evidence="4 9" id="KW-0812">Transmembrane</keyword>
<evidence type="ECO:0000256" key="9">
    <source>
        <dbReference type="HAMAP-Rule" id="MF_01463"/>
    </source>
</evidence>
<comment type="subunit">
    <text evidence="10">Forms a complex with SecD. Part of the essential Sec protein translocation apparatus which comprises SecA, SecYEG and auxiliary proteins SecDF. Other proteins may also be involved.</text>
</comment>
<gene>
    <name evidence="9" type="primary">secD</name>
    <name evidence="10" type="synonym">secF</name>
    <name evidence="14" type="ORF">BRCON_2661</name>
</gene>
<dbReference type="Gene3D" id="3.30.1360.200">
    <property type="match status" value="1"/>
</dbReference>
<feature type="transmembrane region" description="Helical" evidence="9">
    <location>
        <begin position="845"/>
        <end position="869"/>
    </location>
</feature>
<evidence type="ECO:0000256" key="10">
    <source>
        <dbReference type="HAMAP-Rule" id="MF_01464"/>
    </source>
</evidence>
<evidence type="ECO:0000256" key="5">
    <source>
        <dbReference type="ARBA" id="ARBA00022927"/>
    </source>
</evidence>
<evidence type="ECO:0000256" key="2">
    <source>
        <dbReference type="ARBA" id="ARBA00022448"/>
    </source>
</evidence>
<evidence type="ECO:0000313" key="14">
    <source>
        <dbReference type="EMBL" id="AXA37403.1"/>
    </source>
</evidence>
<dbReference type="KEGG" id="schv:BRCON_2661"/>
<dbReference type="PANTHER" id="PTHR30081:SF1">
    <property type="entry name" value="PROTEIN TRANSLOCASE SUBUNIT SECD"/>
    <property type="match status" value="1"/>
</dbReference>
<dbReference type="FunFam" id="1.20.1640.10:FF:000004">
    <property type="entry name" value="Protein translocase subunit SecD"/>
    <property type="match status" value="1"/>
</dbReference>
<reference evidence="14 15" key="1">
    <citation type="submission" date="2018-05" db="EMBL/GenBank/DDBJ databases">
        <title>A metagenomic window into the 2 km-deep terrestrial subsurface aquifer revealed taxonomically and functionally diverse microbial community comprising novel uncultured bacterial lineages.</title>
        <authorList>
            <person name="Kadnikov V.V."/>
            <person name="Mardanov A.V."/>
            <person name="Beletsky A.V."/>
            <person name="Banks D."/>
            <person name="Pimenov N.V."/>
            <person name="Frank Y.A."/>
            <person name="Karnachuk O.V."/>
            <person name="Ravin N.V."/>
        </authorList>
    </citation>
    <scope>NUCLEOTIDE SEQUENCE [LARGE SCALE GENOMIC DNA]</scope>
    <source>
        <strain evidence="14">BY</strain>
    </source>
</reference>
<dbReference type="PRINTS" id="PR01755">
    <property type="entry name" value="SECFTRNLCASE"/>
</dbReference>
<feature type="transmembrane region" description="Helical" evidence="9">
    <location>
        <begin position="767"/>
        <end position="790"/>
    </location>
</feature>
<evidence type="ECO:0000259" key="11">
    <source>
        <dbReference type="Pfam" id="PF02355"/>
    </source>
</evidence>
<feature type="domain" description="SecDF P1 head subdomain" evidence="13">
    <location>
        <begin position="283"/>
        <end position="390"/>
    </location>
</feature>
<dbReference type="NCBIfam" id="TIGR01129">
    <property type="entry name" value="secD"/>
    <property type="match status" value="1"/>
</dbReference>
<evidence type="ECO:0000256" key="4">
    <source>
        <dbReference type="ARBA" id="ARBA00022692"/>
    </source>
</evidence>
<dbReference type="InterPro" id="IPR022646">
    <property type="entry name" value="SecD/SecF_CS"/>
</dbReference>
<dbReference type="Gene3D" id="3.30.70.3220">
    <property type="match status" value="1"/>
</dbReference>
<proteinExistence type="inferred from homology"/>
<dbReference type="GO" id="GO:0043952">
    <property type="term" value="P:protein transport by the Sec complex"/>
    <property type="evidence" value="ECO:0007669"/>
    <property type="project" value="UniProtKB-UniRule"/>
</dbReference>
<dbReference type="NCBIfam" id="TIGR00966">
    <property type="entry name" value="transloc_SecF"/>
    <property type="match status" value="1"/>
</dbReference>